<reference evidence="1" key="2">
    <citation type="submission" date="2020-02" db="EMBL/GenBank/DDBJ databases">
        <title>Using affinity propagation clustering for identifying bacterial clades and subclades with whole-genome sequences of Francisella tularensis.</title>
        <authorList>
            <person name="Homeier-Bachmann T."/>
            <person name="Abdel-Glil M.Y."/>
            <person name="Hackbart A."/>
            <person name="Hotzel H."/>
            <person name="Tomaso H."/>
        </authorList>
    </citation>
    <scope>NUCLEOTIDE SEQUENCE</scope>
    <source>
        <strain evidence="1">15T0085</strain>
    </source>
</reference>
<gene>
    <name evidence="1" type="ORF">FWI86_07810</name>
</gene>
<dbReference type="KEGG" id="ftv:CH67_2044"/>
<proteinExistence type="predicted"/>
<sequence>MNKLLFLVFFFSFLQLAATTVSNNYDLTNPLPTYLASSNSYPNINNNLKINHKKTNFTIQAQNETHGGYIGMMSSLYF</sequence>
<organism evidence="1">
    <name type="scientific">Francisella tularensis subsp. holarctica</name>
    <dbReference type="NCBI Taxonomy" id="119857"/>
    <lineage>
        <taxon>Bacteria</taxon>
        <taxon>Pseudomonadati</taxon>
        <taxon>Pseudomonadota</taxon>
        <taxon>Gammaproteobacteria</taxon>
        <taxon>Thiotrichales</taxon>
        <taxon>Francisellaceae</taxon>
        <taxon>Francisella</taxon>
    </lineage>
</organism>
<dbReference type="HOGENOM" id="CLU_2716597_0_0_6"/>
<dbReference type="KEGG" id="ftc:DA46_1104"/>
<protein>
    <submittedName>
        <fullName evidence="1">Uncharacterized protein</fullName>
    </submittedName>
</protein>
<comment type="caution">
    <text evidence="1">The sequence shown here is derived from an EMBL/GenBank/DDBJ whole genome shotgun (WGS) entry which is preliminary data.</text>
</comment>
<dbReference type="AlphaFoldDB" id="A0A0B3VYX1"/>
<name>A0A0B3VYX1_FRATU</name>
<dbReference type="KEGG" id="ftz:CH68_1768"/>
<evidence type="ECO:0000313" key="1">
    <source>
        <dbReference type="EMBL" id="NDS68905.1"/>
    </source>
</evidence>
<accession>A0A0B3VYX1</accession>
<reference evidence="1" key="1">
    <citation type="submission" date="2019-08" db="EMBL/GenBank/DDBJ databases">
        <authorList>
            <person name="Busch A."/>
        </authorList>
    </citation>
    <scope>NUCLEOTIDE SEQUENCE</scope>
    <source>
        <strain evidence="1">15T0085</strain>
    </source>
</reference>
<dbReference type="EMBL" id="JAAGJP010000058">
    <property type="protein sequence ID" value="NDS68905.1"/>
    <property type="molecule type" value="Genomic_DNA"/>
</dbReference>
<dbReference type="RefSeq" id="WP_003017058.1">
    <property type="nucleotide sequence ID" value="NZ_AP023459.1"/>
</dbReference>